<dbReference type="Gene3D" id="3.40.50.2300">
    <property type="match status" value="2"/>
</dbReference>
<feature type="domain" description="Leucine-binding protein" evidence="6">
    <location>
        <begin position="25"/>
        <end position="362"/>
    </location>
</feature>
<evidence type="ECO:0000313" key="8">
    <source>
        <dbReference type="Proteomes" id="UP000598227"/>
    </source>
</evidence>
<gene>
    <name evidence="7" type="ORF">IHE39_01655</name>
</gene>
<dbReference type="PRINTS" id="PR00337">
    <property type="entry name" value="LEUILEVALBP"/>
</dbReference>
<evidence type="ECO:0000313" key="7">
    <source>
        <dbReference type="EMBL" id="MBE1202990.1"/>
    </source>
</evidence>
<keyword evidence="3 5" id="KW-0732">Signal</keyword>
<accession>A0ABR9GH54</accession>
<evidence type="ECO:0000256" key="5">
    <source>
        <dbReference type="SAM" id="SignalP"/>
    </source>
</evidence>
<dbReference type="PANTHER" id="PTHR47151:SF2">
    <property type="entry name" value="AMINO ACID BINDING PROTEIN"/>
    <property type="match status" value="1"/>
</dbReference>
<feature type="chain" id="PRO_5046108708" evidence="5">
    <location>
        <begin position="24"/>
        <end position="373"/>
    </location>
</feature>
<dbReference type="SUPFAM" id="SSF53822">
    <property type="entry name" value="Periplasmic binding protein-like I"/>
    <property type="match status" value="1"/>
</dbReference>
<dbReference type="InterPro" id="IPR000709">
    <property type="entry name" value="Leu_Ile_Val-bd"/>
</dbReference>
<evidence type="ECO:0000256" key="1">
    <source>
        <dbReference type="ARBA" id="ARBA00010062"/>
    </source>
</evidence>
<evidence type="ECO:0000256" key="3">
    <source>
        <dbReference type="ARBA" id="ARBA00022729"/>
    </source>
</evidence>
<keyword evidence="2" id="KW-0813">Transport</keyword>
<sequence>MKKLLLHSVALAALGLFSGSAWADILIGVAGPITGPNAAFGAQFQKGAEQAAADINAAGGVLGQKISIQVGDDVSDPKQGISVANKFVADGVKYVVGHFNSGVSIPASEVYAENGVLEISPASTNPQYTERGLWNTFRTCGRDDQQGKVAGDYIAANFKDAKIAMIHDKSPYGQGLVDVAKKVLNETGVNEVMYEGINIGDKDFSALIGKLKEAGVTLIYFGGLHTEAGLIMRQSADQGLKAILFSGDGMVSNELASIAGDAVIGTLNTFSPDPRKNSAAKDLVENFRAKGFEPEAYTLYSYAAVQIIAGAIAKTGSADDAQKVAETMKANGPWPTAIGDIGYDAKGDITRPDYVIYEWKKGDDGKPTYAQMQ</sequence>
<dbReference type="InterPro" id="IPR028082">
    <property type="entry name" value="Peripla_BP_I"/>
</dbReference>
<protein>
    <submittedName>
        <fullName evidence="7">Branched-chain amino acid ABC transporter substrate-binding protein</fullName>
    </submittedName>
</protein>
<dbReference type="InterPro" id="IPR028081">
    <property type="entry name" value="Leu-bd"/>
</dbReference>
<dbReference type="Proteomes" id="UP000598227">
    <property type="component" value="Unassembled WGS sequence"/>
</dbReference>
<dbReference type="EMBL" id="JACZEP010000001">
    <property type="protein sequence ID" value="MBE1202990.1"/>
    <property type="molecule type" value="Genomic_DNA"/>
</dbReference>
<dbReference type="Pfam" id="PF13458">
    <property type="entry name" value="Peripla_BP_6"/>
    <property type="match status" value="1"/>
</dbReference>
<name>A0ABR9GH54_9HYPH</name>
<dbReference type="PANTHER" id="PTHR47151">
    <property type="entry name" value="LEU/ILE/VAL-BINDING ABC TRANSPORTER SUBUNIT"/>
    <property type="match status" value="1"/>
</dbReference>
<keyword evidence="8" id="KW-1185">Reference proteome</keyword>
<dbReference type="CDD" id="cd06342">
    <property type="entry name" value="PBP1_ABC_LIVBP-like"/>
    <property type="match status" value="1"/>
</dbReference>
<evidence type="ECO:0000256" key="2">
    <source>
        <dbReference type="ARBA" id="ARBA00022448"/>
    </source>
</evidence>
<organism evidence="7 8">
    <name type="scientific">Aminobacter carboxidus</name>
    <dbReference type="NCBI Taxonomy" id="376165"/>
    <lineage>
        <taxon>Bacteria</taxon>
        <taxon>Pseudomonadati</taxon>
        <taxon>Pseudomonadota</taxon>
        <taxon>Alphaproteobacteria</taxon>
        <taxon>Hyphomicrobiales</taxon>
        <taxon>Phyllobacteriaceae</taxon>
        <taxon>Aminobacter</taxon>
    </lineage>
</organism>
<evidence type="ECO:0000256" key="4">
    <source>
        <dbReference type="ARBA" id="ARBA00022970"/>
    </source>
</evidence>
<proteinExistence type="inferred from homology"/>
<dbReference type="RefSeq" id="WP_192565301.1">
    <property type="nucleotide sequence ID" value="NZ_JACZEP010000001.1"/>
</dbReference>
<comment type="similarity">
    <text evidence="1">Belongs to the leucine-binding protein family.</text>
</comment>
<reference evidence="7 8" key="1">
    <citation type="submission" date="2020-09" db="EMBL/GenBank/DDBJ databases">
        <title>Draft Genome Sequence of Aminobacter carboxidus type strain DSM 1086, a soil Gram-negative carboxydobacterium.</title>
        <authorList>
            <person name="Turrini P."/>
            <person name="Tescari M."/>
            <person name="Artuso I."/>
            <person name="Lugli G.A."/>
            <person name="Frangipani E."/>
            <person name="Ventura M."/>
            <person name="Visca P."/>
        </authorList>
    </citation>
    <scope>NUCLEOTIDE SEQUENCE [LARGE SCALE GENOMIC DNA]</scope>
    <source>
        <strain evidence="7 8">DSM 1086</strain>
    </source>
</reference>
<comment type="caution">
    <text evidence="7">The sequence shown here is derived from an EMBL/GenBank/DDBJ whole genome shotgun (WGS) entry which is preliminary data.</text>
</comment>
<feature type="signal peptide" evidence="5">
    <location>
        <begin position="1"/>
        <end position="23"/>
    </location>
</feature>
<keyword evidence="4" id="KW-0029">Amino-acid transport</keyword>
<evidence type="ECO:0000259" key="6">
    <source>
        <dbReference type="Pfam" id="PF13458"/>
    </source>
</evidence>